<dbReference type="PANTHER" id="PTHR36558:SF1">
    <property type="entry name" value="RESTRICTION ENDONUCLEASE DOMAIN-CONTAINING PROTEIN-RELATED"/>
    <property type="match status" value="1"/>
</dbReference>
<dbReference type="RefSeq" id="WP_048672037.1">
    <property type="nucleotide sequence ID" value="NZ_CBTJ020000032.1"/>
</dbReference>
<gene>
    <name evidence="2" type="ORF">BN873_260024</name>
</gene>
<dbReference type="STRING" id="1400863.BN873_260024"/>
<dbReference type="SUPFAM" id="SSF52980">
    <property type="entry name" value="Restriction endonuclease-like"/>
    <property type="match status" value="1"/>
</dbReference>
<dbReference type="CDD" id="cd06260">
    <property type="entry name" value="DUF820-like"/>
    <property type="match status" value="1"/>
</dbReference>
<dbReference type="EMBL" id="CBTJ020000032">
    <property type="protein sequence ID" value="CDI02168.1"/>
    <property type="molecule type" value="Genomic_DNA"/>
</dbReference>
<reference evidence="2" key="2">
    <citation type="submission" date="2014-03" db="EMBL/GenBank/DDBJ databases">
        <title>Candidatus Competibacter-lineage genomes retrieved from metagenomes reveal functional metabolic diversity.</title>
        <authorList>
            <person name="McIlroy S.J."/>
            <person name="Albertsen M."/>
            <person name="Andresen E.K."/>
            <person name="Saunders A.M."/>
            <person name="Kristiansen R."/>
            <person name="Stokholm-Bjerregaard M."/>
            <person name="Nielsen K.L."/>
            <person name="Nielsen P.H."/>
        </authorList>
    </citation>
    <scope>NUCLEOTIDE SEQUENCE</scope>
    <source>
        <strain evidence="2">Run_A_D11</strain>
    </source>
</reference>
<protein>
    <recommendedName>
        <fullName evidence="1">Putative restriction endonuclease domain-containing protein</fullName>
    </recommendedName>
</protein>
<dbReference type="InterPro" id="IPR008538">
    <property type="entry name" value="Uma2"/>
</dbReference>
<name>W6MCR6_9GAMM</name>
<dbReference type="OrthoDB" id="26750at2"/>
<accession>W6MCR6</accession>
<dbReference type="Gene3D" id="3.90.1570.10">
    <property type="entry name" value="tt1808, chain A"/>
    <property type="match status" value="1"/>
</dbReference>
<comment type="caution">
    <text evidence="2">The sequence shown here is derived from an EMBL/GenBank/DDBJ whole genome shotgun (WGS) entry which is preliminary data.</text>
</comment>
<keyword evidence="3" id="KW-1185">Reference proteome</keyword>
<sequence length="203" mass="23582">MSQVQTKSFFSADDYLALEEHSPEKHEYLAGEIFAMVGATDAHVTITMNLAFLLRPHVRGRPFRVYMLDMKLRVETADAFFYPDLLVTCTPEDHASPRFKRQPTVLVQVLSKTTAAFDRGQKFAIYRQIPSLREYVLIEQERMSVECFRRDERDRWVLQSYGPGDRVELSSLEFSSPIEALYEDVALPENPDEPWRLSEEKPE</sequence>
<feature type="domain" description="Putative restriction endonuclease" evidence="1">
    <location>
        <begin position="13"/>
        <end position="172"/>
    </location>
</feature>
<dbReference type="Pfam" id="PF05685">
    <property type="entry name" value="Uma2"/>
    <property type="match status" value="1"/>
</dbReference>
<proteinExistence type="predicted"/>
<dbReference type="InterPro" id="IPR012296">
    <property type="entry name" value="Nuclease_put_TT1808"/>
</dbReference>
<dbReference type="PANTHER" id="PTHR36558">
    <property type="entry name" value="GLR1098 PROTEIN"/>
    <property type="match status" value="1"/>
</dbReference>
<evidence type="ECO:0000259" key="1">
    <source>
        <dbReference type="Pfam" id="PF05685"/>
    </source>
</evidence>
<organism evidence="2 3">
    <name type="scientific">Candidatus Competibacter denitrificans Run_A_D11</name>
    <dbReference type="NCBI Taxonomy" id="1400863"/>
    <lineage>
        <taxon>Bacteria</taxon>
        <taxon>Pseudomonadati</taxon>
        <taxon>Pseudomonadota</taxon>
        <taxon>Gammaproteobacteria</taxon>
        <taxon>Candidatus Competibacteraceae</taxon>
        <taxon>Candidatus Competibacter</taxon>
    </lineage>
</organism>
<dbReference type="Proteomes" id="UP000035760">
    <property type="component" value="Unassembled WGS sequence"/>
</dbReference>
<evidence type="ECO:0000313" key="2">
    <source>
        <dbReference type="EMBL" id="CDI02168.1"/>
    </source>
</evidence>
<dbReference type="InterPro" id="IPR011335">
    <property type="entry name" value="Restrct_endonuc-II-like"/>
</dbReference>
<evidence type="ECO:0000313" key="3">
    <source>
        <dbReference type="Proteomes" id="UP000035760"/>
    </source>
</evidence>
<dbReference type="AlphaFoldDB" id="W6MCR6"/>
<reference evidence="2" key="1">
    <citation type="submission" date="2013-07" db="EMBL/GenBank/DDBJ databases">
        <authorList>
            <person name="McIlroy S."/>
        </authorList>
    </citation>
    <scope>NUCLEOTIDE SEQUENCE [LARGE SCALE GENOMIC DNA]</scope>
    <source>
        <strain evidence="2">Run_A_D11</strain>
    </source>
</reference>